<dbReference type="EMBL" id="QNVT01000017">
    <property type="protein sequence ID" value="REC61229.1"/>
    <property type="molecule type" value="Genomic_DNA"/>
</dbReference>
<feature type="domain" description="DUF6443" evidence="1">
    <location>
        <begin position="33"/>
        <end position="153"/>
    </location>
</feature>
<sequence length="1208" mass="134659">MRKIINTSLLLFIGNHFLLSQNSHGTTTKNYVYEKTCLDASCVKKIENIQYLDGLNRPQQVISIKATPQGNDMVIPFEYDNYGVQSKSYLPIPQTSTGNGSFNTSPTSNGTGFYGTSKFYSEFVHDGSFLTKVSEQSNPGDEWALSSGKTQKSSIDINKNSDAVKKHMIKVSWDDTRKVLLNTISKINQFNEGELYKTIITDEDSNRTITFKNKLGQTVLIRKENNSAGNIVNLDTYYVYNFYSQLVYVIPPLAAVKTMIDQSTLDNLCYQYKYDIQGRLVEKKLPGKGLDASTGVWRWDSFVYDQSNRLILTQDANLQQQGKWMITKYDRFGRVIYTGTIPGGDRTSMQNQAGNLAIVESRDVTGFTKNGIQIYYTNGLFTGMDTVLSVNYYDTYPQGTPVIPSSILTHPVLPQDALSSATSISTKSLPTASYVKNIEDDNWTKKYIWYDMKGRAIGSHSVNDVGGYTKTESELGFAGEVKESYTYHKKTEYDEETIIKESFVYDNQNRLTIRKHKVNSNPEEILAVNNYNELSQIRSKQIGGTGSNPIQTVDYTYNIRGWVTGINNPSNLNDDLFGYTIKYNNPESSSSGKFNGNIAQIDWKASDDGTLRRYDYQYDGLDRLLSGVYSEPGSFVPANNFYNESLTYDLNGNILSLVRKAKGFSQTEIKIDDLTYVYTGNRLDSVTDSSTNYSGYPDVSGNLISYDSNGNMKDHIDKGILQIDYNILNLPKYIKFNQTYAIRNPFGGTQQSKNITTRYTYRADGTKLRKVYTYGIAKNNSEGNKVTEYYDGFQYDAEGVFSIVPPLLRFVPTVEGYYDFVQNKYVYQYKDQVGNIRLAYYRDANNNTKINRTSNFYPFGMEFNNSNNTGITPNYNYGFQGQEKQTDTNWNSFKWRNYDPSIGRFFNIDPLSEKYAYQSHYNFSENRVVNSRELEGLEAQDNNDEEYARYENRPVDEAVDYEIREDGEKEWQSKPVDASYKEQDRAFQADLSQENDFDLGNAINDAFFGLGSQDSWDNYRDNSSRFGAAVAASPEAQAANGFYYMFGGMLAAPIAMGATALYTGAVSASSYLSMVALRGGVDAIAQYSVNGSVNLGQTAINGIVGGSSGALNGIKVVGMNVAANTINSAISNAVSSGITGSGSFMNSGNLSNLGVRGTTSSFLLGAASLGAAKTVGGKVVFEVATQFLFNLADKGVGQEAPAPVPVEK</sequence>
<reference evidence="3" key="1">
    <citation type="submission" date="2018-06" db="EMBL/GenBank/DDBJ databases">
        <authorList>
            <person name="Lum Nde A."/>
            <person name="Hugo C."/>
        </authorList>
    </citation>
    <scope>NUCLEOTIDE SEQUENCE [LARGE SCALE GENOMIC DNA]</scope>
    <source>
        <strain evidence="3">1_F178</strain>
    </source>
</reference>
<comment type="caution">
    <text evidence="2">The sequence shown here is derived from an EMBL/GenBank/DDBJ whole genome shotgun (WGS) entry which is preliminary data.</text>
</comment>
<dbReference type="NCBIfam" id="TIGR03696">
    <property type="entry name" value="Rhs_assc_core"/>
    <property type="match status" value="1"/>
</dbReference>
<keyword evidence="3" id="KW-1185">Reference proteome</keyword>
<dbReference type="InterPro" id="IPR045619">
    <property type="entry name" value="DUF6443"/>
</dbReference>
<dbReference type="PANTHER" id="PTHR32305">
    <property type="match status" value="1"/>
</dbReference>
<gene>
    <name evidence="2" type="ORF">DRF65_17260</name>
</gene>
<name>A0A3D9C646_9FLAO</name>
<dbReference type="InterPro" id="IPR022385">
    <property type="entry name" value="Rhs_assc_core"/>
</dbReference>
<evidence type="ECO:0000313" key="2">
    <source>
        <dbReference type="EMBL" id="REC61229.1"/>
    </source>
</evidence>
<dbReference type="Pfam" id="PF20041">
    <property type="entry name" value="DUF6443"/>
    <property type="match status" value="1"/>
</dbReference>
<dbReference type="Gene3D" id="2.180.10.10">
    <property type="entry name" value="RHS repeat-associated core"/>
    <property type="match status" value="1"/>
</dbReference>
<dbReference type="InterPro" id="IPR050708">
    <property type="entry name" value="T6SS_VgrG/RHS"/>
</dbReference>
<dbReference type="RefSeq" id="WP_115971994.1">
    <property type="nucleotide sequence ID" value="NZ_QNVT01000017.1"/>
</dbReference>
<evidence type="ECO:0000313" key="3">
    <source>
        <dbReference type="Proteomes" id="UP000256686"/>
    </source>
</evidence>
<proteinExistence type="predicted"/>
<evidence type="ECO:0000259" key="1">
    <source>
        <dbReference type="Pfam" id="PF20041"/>
    </source>
</evidence>
<dbReference type="AlphaFoldDB" id="A0A3D9C646"/>
<dbReference type="PANTHER" id="PTHR32305:SF15">
    <property type="entry name" value="PROTEIN RHSA-RELATED"/>
    <property type="match status" value="1"/>
</dbReference>
<protein>
    <submittedName>
        <fullName evidence="2">RHS repeat-associated core domain-containing protein</fullName>
    </submittedName>
</protein>
<organism evidence="2 3">
    <name type="scientific">Chryseobacterium pennae</name>
    <dbReference type="NCBI Taxonomy" id="2258962"/>
    <lineage>
        <taxon>Bacteria</taxon>
        <taxon>Pseudomonadati</taxon>
        <taxon>Bacteroidota</taxon>
        <taxon>Flavobacteriia</taxon>
        <taxon>Flavobacteriales</taxon>
        <taxon>Weeksellaceae</taxon>
        <taxon>Chryseobacterium group</taxon>
        <taxon>Chryseobacterium</taxon>
    </lineage>
</organism>
<dbReference type="Proteomes" id="UP000256686">
    <property type="component" value="Unassembled WGS sequence"/>
</dbReference>
<accession>A0A3D9C646</accession>